<proteinExistence type="predicted"/>
<evidence type="ECO:0000313" key="1">
    <source>
        <dbReference type="Proteomes" id="UP000095286"/>
    </source>
</evidence>
<organism evidence="1 2">
    <name type="scientific">Rhabditophanes sp. KR3021</name>
    <dbReference type="NCBI Taxonomy" id="114890"/>
    <lineage>
        <taxon>Eukaryota</taxon>
        <taxon>Metazoa</taxon>
        <taxon>Ecdysozoa</taxon>
        <taxon>Nematoda</taxon>
        <taxon>Chromadorea</taxon>
        <taxon>Rhabditida</taxon>
        <taxon>Tylenchina</taxon>
        <taxon>Panagrolaimomorpha</taxon>
        <taxon>Strongyloidoidea</taxon>
        <taxon>Alloionematidae</taxon>
        <taxon>Rhabditophanes</taxon>
    </lineage>
</organism>
<dbReference type="WBParaSite" id="RSKR_0001050900.1">
    <property type="protein sequence ID" value="RSKR_0001050900.1"/>
    <property type="gene ID" value="RSKR_0001050900"/>
</dbReference>
<dbReference type="Proteomes" id="UP000095286">
    <property type="component" value="Unplaced"/>
</dbReference>
<protein>
    <submittedName>
        <fullName evidence="2">S1 motif domain-containing protein</fullName>
    </submittedName>
</protein>
<sequence>MFEEEPSFPRNYEKPTDTSKGSKKASVPTEDENGITKPKKDFKRGEKDVNFFAKQEKNKRDDMEHDHSIHKDIWNHPFHTDYAGNGVLALAIVREIRDLHVILETANSIRLKLSASMISPQFSAAAAKGEAALNDIFQIGQMLTVKIIKGIDKAAKGKTMPEVTVVPKQVNLSIVPADLSVGSVLTGVFHKIEDKGALIDLGLSNDVKGFIKYADLPAFLDQASIREGQPLLFTITEVSNRLMIVSGNIDSNVVPFEVTAQLQRQKLLPGMVLMCAPDDVRDNGVFTNLGNDVKGFINIQALPPRLRADLSQFRKPMKGVITVCHPGSSMLIISAHPDIVAVQKNNKRSLFDGYSVGDMVECTVKNQIKGGYILALPDDENGRPALITAYLKIDSQNEDAEKLTSETKINVRILDYRMMERILIVTNDASIIKQKILSIKDILPGKLVSGTITGVAQNGVRIKITDTIRGIIPADQTTDRNIPNWQKKYVVGNKIKIRALFTDEEHHFATLTSKPTLIQSSFPVVNAVDSKYNDCVTHGFIVKHLPTGSLLISFYNKVAGIMNAEHAKTIINKSIGMPVKVRIFNVDEKKQRIALIPSSITAEEYLKTATESKKKASVAVGDDKVVAKIKPFKKYEALVNGPWMDGDVASETCVKLTLPGGCIGRLHASEMGMNDCEELSTPVLKFLEENKDKMLTVKVIEITKYKKEEKLEQNVVVDKKKKGAMNDTTRLAECTIDKKKMADVRKSRKAISYARQFNNGETVKCIVASTTDPKKIIVEVNPQVVGHINREQLKQRDEPLAEGMIVECKILGIEKYPSHAVLHLTNIDSLVVTENMEVTGRILTIHKKPLKIIVNLQNQQKGVLKPTGISSNLKEAFSLFSEYALNDIFVFKTVNYNAKQKQWNLISKFMADEIESNSEIGDKVYTSMKKIPYQTELVGNVVAVKSSLAIVEISPVICGSMAITDKDGITVNDIVKCLASKVKKGEIMKLELTEVVCKGGDLISSDESLYSSTRKRKASESKENSKKKKEPEVEADISLEAEAVEEQDSEDEPMEVDEADESEEEAEEEEKVVEKVKKQVIEHDVEFEANSDEEFIRLIAGNPNNSTLWIQYIGFYLTQDNLKKAREVAEKALKTINYEEKDDIFNVWTAYLNMEAQYGDEDKISKAFTRAANSCDELKMAKQMVKILKNAQLNDLLDTHFEKITKKFKLVEIWKMYCEHLFETERAIEARKVCENAIKGLDSKQHIDLLCKFAMLEYKVGDQEKGKNMFEKSLQTYPKRLDVWNIYIDLSLKHAPIKDTRSLFERLTDLDLGGNKLRPIYKKWIEVEERHGDNKAIKKMIKEKAKDYLENLNEEL</sequence>
<accession>A0AC35UEV1</accession>
<name>A0AC35UEV1_9BILA</name>
<reference evidence="2" key="1">
    <citation type="submission" date="2016-11" db="UniProtKB">
        <authorList>
            <consortium name="WormBaseParasite"/>
        </authorList>
    </citation>
    <scope>IDENTIFICATION</scope>
    <source>
        <strain evidence="2">KR3021</strain>
    </source>
</reference>
<evidence type="ECO:0000313" key="2">
    <source>
        <dbReference type="WBParaSite" id="RSKR_0001050900.1"/>
    </source>
</evidence>